<organism evidence="1 2">
    <name type="scientific">Microbulbifer yueqingensis</name>
    <dbReference type="NCBI Taxonomy" id="658219"/>
    <lineage>
        <taxon>Bacteria</taxon>
        <taxon>Pseudomonadati</taxon>
        <taxon>Pseudomonadota</taxon>
        <taxon>Gammaproteobacteria</taxon>
        <taxon>Cellvibrionales</taxon>
        <taxon>Microbulbiferaceae</taxon>
        <taxon>Microbulbifer</taxon>
    </lineage>
</organism>
<gene>
    <name evidence="1" type="ORF">SAMN05216212_3133</name>
</gene>
<evidence type="ECO:0000313" key="2">
    <source>
        <dbReference type="Proteomes" id="UP000199305"/>
    </source>
</evidence>
<dbReference type="Proteomes" id="UP000199305">
    <property type="component" value="Unassembled WGS sequence"/>
</dbReference>
<sequence length="41" mass="4437">MVTLGNLARTICRFCLLLLAAPGTRGDCLYRKETVDPKVAG</sequence>
<name>A0A1G9EHW4_9GAMM</name>
<proteinExistence type="predicted"/>
<protein>
    <submittedName>
        <fullName evidence="1">Uncharacterized protein</fullName>
    </submittedName>
</protein>
<keyword evidence="2" id="KW-1185">Reference proteome</keyword>
<reference evidence="2" key="1">
    <citation type="submission" date="2016-10" db="EMBL/GenBank/DDBJ databases">
        <authorList>
            <person name="Varghese N."/>
            <person name="Submissions S."/>
        </authorList>
    </citation>
    <scope>NUCLEOTIDE SEQUENCE [LARGE SCALE GENOMIC DNA]</scope>
    <source>
        <strain evidence="2">CGMCC 1.10658</strain>
    </source>
</reference>
<evidence type="ECO:0000313" key="1">
    <source>
        <dbReference type="EMBL" id="SDK75625.1"/>
    </source>
</evidence>
<dbReference type="AlphaFoldDB" id="A0A1G9EHW4"/>
<accession>A0A1G9EHW4</accession>
<dbReference type="EMBL" id="FNFH01000008">
    <property type="protein sequence ID" value="SDK75625.1"/>
    <property type="molecule type" value="Genomic_DNA"/>
</dbReference>